<dbReference type="GO" id="GO:0031388">
    <property type="term" value="P:organic acid phosphorylation"/>
    <property type="evidence" value="ECO:0007669"/>
    <property type="project" value="UniProtKB-UniRule"/>
</dbReference>
<proteinExistence type="inferred from homology"/>
<sequence length="372" mass="39653">MKIVTAIDSMKGSLTSKQANQIVAEVFRDEKIEVTEIAIADGGEGTVEAFVTNANGEVISVKCHNLLGDEITADYGWLGEEKTAVIESAATCGIQFLKGTSETHPHNTNSYGLGEQILSAAQKGAKRIIIGLGGTGTIDGGIGLLACLGVEFFDSQNQLVSPIPRNFKKITRVETQKMPMMLKELEIIVAADVKSTITGEKGAVYLFGEQKGLQSNELATFEEEMTHYSKLLLEGAESQEGDGAAGGIGLALRAILQAKVVSGLDLIAEQSHLPEIIQQADLVITGEGKIDSQSLQGKVPVGIGAMAQKHQVPVLVFVGAMQGESDEFEKAGLSVIIPIVNEVTTLNEALMYAEQNLRQAAERTKKLLFLLT</sequence>
<evidence type="ECO:0000313" key="7">
    <source>
        <dbReference type="Proteomes" id="UP000196151"/>
    </source>
</evidence>
<dbReference type="Pfam" id="PF02595">
    <property type="entry name" value="Gly_kinase"/>
    <property type="match status" value="1"/>
</dbReference>
<organism evidence="5">
    <name type="scientific">Candidatus Enterococcus dunnyi</name>
    <dbReference type="NCBI Taxonomy" id="1834192"/>
    <lineage>
        <taxon>Bacteria</taxon>
        <taxon>Bacillati</taxon>
        <taxon>Bacillota</taxon>
        <taxon>Bacilli</taxon>
        <taxon>Lactobacillales</taxon>
        <taxon>Enterococcaceae</taxon>
        <taxon>Enterococcus</taxon>
    </lineage>
</organism>
<dbReference type="EMBL" id="NIBQ01000001">
    <property type="protein sequence ID" value="OUZ35242.1"/>
    <property type="molecule type" value="Genomic_DNA"/>
</dbReference>
<evidence type="ECO:0000313" key="6">
    <source>
        <dbReference type="EMBL" id="WYJ92549.1"/>
    </source>
</evidence>
<dbReference type="Gene3D" id="3.90.1510.10">
    <property type="entry name" value="Glycerate kinase, domain 2"/>
    <property type="match status" value="1"/>
</dbReference>
<dbReference type="Gene3D" id="3.40.50.10350">
    <property type="entry name" value="Glycerate kinase, domain 1"/>
    <property type="match status" value="1"/>
</dbReference>
<keyword evidence="3 4" id="KW-0418">Kinase</keyword>
<comment type="similarity">
    <text evidence="1 4">Belongs to the glycerate kinase type-1 family.</text>
</comment>
<dbReference type="SUPFAM" id="SSF110738">
    <property type="entry name" value="Glycerate kinase I"/>
    <property type="match status" value="1"/>
</dbReference>
<keyword evidence="7" id="KW-1185">Reference proteome</keyword>
<dbReference type="GO" id="GO:0008887">
    <property type="term" value="F:glycerate kinase activity"/>
    <property type="evidence" value="ECO:0007669"/>
    <property type="project" value="UniProtKB-UniRule"/>
</dbReference>
<dbReference type="PIRSF" id="PIRSF006078">
    <property type="entry name" value="GlxK"/>
    <property type="match status" value="1"/>
</dbReference>
<evidence type="ECO:0000256" key="4">
    <source>
        <dbReference type="PIRNR" id="PIRNR006078"/>
    </source>
</evidence>
<evidence type="ECO:0000313" key="5">
    <source>
        <dbReference type="EMBL" id="OUZ35242.1"/>
    </source>
</evidence>
<dbReference type="EMBL" id="CP147246">
    <property type="protein sequence ID" value="WYJ92549.1"/>
    <property type="molecule type" value="Genomic_DNA"/>
</dbReference>
<evidence type="ECO:0000256" key="1">
    <source>
        <dbReference type="ARBA" id="ARBA00006284"/>
    </source>
</evidence>
<name>A0A200JDE3_9ENTE</name>
<dbReference type="AlphaFoldDB" id="A0A200JDE3"/>
<dbReference type="Proteomes" id="UP000196151">
    <property type="component" value="Chromosome"/>
</dbReference>
<reference evidence="6" key="3">
    <citation type="submission" date="2024-03" db="EMBL/GenBank/DDBJ databases">
        <title>The Genome Sequence of Enterococcus sp. DIV0238c.</title>
        <authorList>
            <consortium name="The Broad Institute Genomics Platform"/>
            <consortium name="The Broad Institute Microbial Omics Core"/>
            <consortium name="The Broad Institute Genomic Center for Infectious Diseases"/>
            <person name="Earl A."/>
            <person name="Manson A."/>
            <person name="Gilmore M."/>
            <person name="Schwartman J."/>
            <person name="Shea T."/>
            <person name="Abouelleil A."/>
            <person name="Cao P."/>
            <person name="Chapman S."/>
            <person name="Cusick C."/>
            <person name="Young S."/>
            <person name="Neafsey D."/>
            <person name="Nusbaum C."/>
            <person name="Birren B."/>
        </authorList>
    </citation>
    <scope>NUCLEOTIDE SEQUENCE</scope>
    <source>
        <strain evidence="6">9D6_DIV0238</strain>
    </source>
</reference>
<evidence type="ECO:0000256" key="3">
    <source>
        <dbReference type="ARBA" id="ARBA00022777"/>
    </source>
</evidence>
<evidence type="ECO:0000256" key="2">
    <source>
        <dbReference type="ARBA" id="ARBA00022679"/>
    </source>
</evidence>
<gene>
    <name evidence="6" type="ORF">A5889_000028</name>
    <name evidence="5" type="ORF">A5889_000718</name>
</gene>
<reference evidence="6" key="2">
    <citation type="submission" date="2017-05" db="EMBL/GenBank/DDBJ databases">
        <authorList>
            <consortium name="The Broad Institute Genomics Platform"/>
            <consortium name="The Broad Institute Genomic Center for Infectious Diseases"/>
            <person name="Earl A."/>
            <person name="Manson A."/>
            <person name="Schwartman J."/>
            <person name="Gilmore M."/>
            <person name="Abouelleil A."/>
            <person name="Cao P."/>
            <person name="Chapman S."/>
            <person name="Cusick C."/>
            <person name="Shea T."/>
            <person name="Young S."/>
            <person name="Neafsey D."/>
            <person name="Nusbaum C."/>
            <person name="Birren B."/>
        </authorList>
    </citation>
    <scope>NUCLEOTIDE SEQUENCE</scope>
    <source>
        <strain evidence="6">9D6_DIV0238</strain>
    </source>
</reference>
<accession>A0A200JDE3</accession>
<reference evidence="5" key="1">
    <citation type="submission" date="2017-05" db="EMBL/GenBank/DDBJ databases">
        <title>The Genome Sequence of Enterococcus sp. 9D6_DIV0238.</title>
        <authorList>
            <consortium name="The Broad Institute Genomics Platform"/>
            <consortium name="The Broad Institute Genomic Center for Infectious Diseases"/>
            <person name="Earl A."/>
            <person name="Manson A."/>
            <person name="Schwartman J."/>
            <person name="Gilmore M."/>
            <person name="Abouelleil A."/>
            <person name="Cao P."/>
            <person name="Chapman S."/>
            <person name="Cusick C."/>
            <person name="Shea T."/>
            <person name="Young S."/>
            <person name="Neafsey D."/>
            <person name="Nusbaum C."/>
            <person name="Birren B."/>
        </authorList>
    </citation>
    <scope>NUCLEOTIDE SEQUENCE [LARGE SCALE GENOMIC DNA]</scope>
    <source>
        <strain evidence="5">9D6_DIV0238</strain>
    </source>
</reference>
<dbReference type="NCBIfam" id="TIGR00045">
    <property type="entry name" value="glycerate kinase"/>
    <property type="match status" value="1"/>
</dbReference>
<dbReference type="InterPro" id="IPR018197">
    <property type="entry name" value="Glycerate_kinase_RE-like"/>
</dbReference>
<protein>
    <submittedName>
        <fullName evidence="6">Glycerate 2-kinase</fullName>
    </submittedName>
</protein>
<dbReference type="PANTHER" id="PTHR21599:SF0">
    <property type="entry name" value="GLYCERATE KINASE"/>
    <property type="match status" value="1"/>
</dbReference>
<dbReference type="InterPro" id="IPR036129">
    <property type="entry name" value="Glycerate_kinase_sf"/>
</dbReference>
<keyword evidence="2 4" id="KW-0808">Transferase</keyword>
<dbReference type="InterPro" id="IPR004381">
    <property type="entry name" value="Glycerate_kinase"/>
</dbReference>
<dbReference type="PANTHER" id="PTHR21599">
    <property type="entry name" value="GLYCERATE KINASE"/>
    <property type="match status" value="1"/>
</dbReference>
<dbReference type="OrthoDB" id="9774290at2"/>
<dbReference type="RefSeq" id="WP_087639860.1">
    <property type="nucleotide sequence ID" value="NZ_CP147246.1"/>
</dbReference>
<dbReference type="InterPro" id="IPR018193">
    <property type="entry name" value="Glyc_kinase_flavodox-like_fold"/>
</dbReference>